<dbReference type="EMBL" id="SITD01000045">
    <property type="protein sequence ID" value="TBM28569.1"/>
    <property type="molecule type" value="Genomic_DNA"/>
</dbReference>
<dbReference type="RefSeq" id="WP_004097260.1">
    <property type="nucleotide sequence ID" value="NZ_CP186712.1"/>
</dbReference>
<dbReference type="Proteomes" id="UP000293380">
    <property type="component" value="Unassembled WGS sequence"/>
</dbReference>
<dbReference type="AlphaFoldDB" id="A0A4Q9ERU0"/>
<proteinExistence type="predicted"/>
<comment type="caution">
    <text evidence="2">The sequence shown here is derived from an EMBL/GenBank/DDBJ whole genome shotgun (WGS) entry which is preliminary data.</text>
</comment>
<evidence type="ECO:0000313" key="3">
    <source>
        <dbReference type="Proteomes" id="UP000293380"/>
    </source>
</evidence>
<reference evidence="2 3" key="1">
    <citation type="submission" date="2019-02" db="EMBL/GenBank/DDBJ databases">
        <title>Comparative genomic analysis of the Hafnia genus genomes.</title>
        <authorList>
            <person name="Zhiqiu Y."/>
            <person name="Chao Y."/>
            <person name="Yuhui D."/>
            <person name="Di H."/>
            <person name="Bin L."/>
        </authorList>
    </citation>
    <scope>NUCLEOTIDE SEQUENCE [LARGE SCALE GENOMIC DNA]</scope>
    <source>
        <strain evidence="2 3">PCM_1194</strain>
    </source>
</reference>
<sequence>MLQTPDSSIKALFQCIANEAQPILIAEGEEIMDFSNGSEPLFYFIETGQIRYEFVNNQYWLGSLRAPALVGIVGYYYPERAGRFFAEIDCSGYCISAKRAIELINLNNLWPDTVNYLTYLIKKLLEHEMTMSSGSSYSAICYLLRQLENEPESVRGKISVLQYLYKRTGYSKSIISLVISELKKGRYIETKKSHLVKINHLPEKF</sequence>
<protein>
    <recommendedName>
        <fullName evidence="1">IprA winged helix-turn-helix domain-containing protein</fullName>
    </recommendedName>
</protein>
<dbReference type="Pfam" id="PF15977">
    <property type="entry name" value="HTH_46"/>
    <property type="match status" value="1"/>
</dbReference>
<evidence type="ECO:0000259" key="1">
    <source>
        <dbReference type="Pfam" id="PF15977"/>
    </source>
</evidence>
<evidence type="ECO:0000313" key="2">
    <source>
        <dbReference type="EMBL" id="TBM28569.1"/>
    </source>
</evidence>
<organism evidence="2 3">
    <name type="scientific">Hafnia paralvei</name>
    <dbReference type="NCBI Taxonomy" id="546367"/>
    <lineage>
        <taxon>Bacteria</taxon>
        <taxon>Pseudomonadati</taxon>
        <taxon>Pseudomonadota</taxon>
        <taxon>Gammaproteobacteria</taxon>
        <taxon>Enterobacterales</taxon>
        <taxon>Hafniaceae</taxon>
        <taxon>Hafnia</taxon>
    </lineage>
</organism>
<accession>A0A4Q9ERU0</accession>
<gene>
    <name evidence="2" type="ORF">EYY89_08120</name>
</gene>
<dbReference type="InterPro" id="IPR041687">
    <property type="entry name" value="HTH_46"/>
</dbReference>
<feature type="domain" description="IprA winged helix-turn-helix" evidence="1">
    <location>
        <begin position="136"/>
        <end position="202"/>
    </location>
</feature>
<name>A0A4Q9ERU0_9GAMM</name>